<sequence>MNLLHTVPVTIVCYKVSLISRTGENQWIGQVIACSPLGDFYRWKVPYMTSDVGELRERGIPREWNSAFPLNKYMSEGILAVQSSVCSFVRSEDGKHSPDQSALLHRATEEPITTRPHIVANPVRCFVTRSGTARRTAEKSAQDQEQKMGDRDEQEQECKLEQQDVPKARRSPKDLTPDLQMKEMPNDRPHSPIAQVTDETPLCPSDMRSIHANETTKSPLTASGTNPAGRLGPIRGPVTGRIVLGHVGYRYWTMLYVVSVLTWLGPVRYLSVLRLVEISLTITNSRANHASQLCTSSTVHSCLHGSAAPGRDDWRLGLLQGIFIFNCTRIIPNP</sequence>
<dbReference type="InParanoid" id="C3Z5V1"/>
<feature type="region of interest" description="Disordered" evidence="1">
    <location>
        <begin position="212"/>
        <end position="232"/>
    </location>
</feature>
<gene>
    <name evidence="2" type="ORF">BRAFLDRAFT_66051</name>
</gene>
<feature type="compositionally biased region" description="Polar residues" evidence="1">
    <location>
        <begin position="212"/>
        <end position="226"/>
    </location>
</feature>
<feature type="region of interest" description="Disordered" evidence="1">
    <location>
        <begin position="130"/>
        <end position="199"/>
    </location>
</feature>
<dbReference type="EMBL" id="GG666583">
    <property type="protein sequence ID" value="EEN52214.1"/>
    <property type="molecule type" value="Genomic_DNA"/>
</dbReference>
<accession>C3Z5V1</accession>
<protein>
    <submittedName>
        <fullName evidence="2">Uncharacterized protein</fullName>
    </submittedName>
</protein>
<proteinExistence type="predicted"/>
<evidence type="ECO:0000313" key="2">
    <source>
        <dbReference type="EMBL" id="EEN52214.1"/>
    </source>
</evidence>
<organism>
    <name type="scientific">Branchiostoma floridae</name>
    <name type="common">Florida lancelet</name>
    <name type="synonym">Amphioxus</name>
    <dbReference type="NCBI Taxonomy" id="7739"/>
    <lineage>
        <taxon>Eukaryota</taxon>
        <taxon>Metazoa</taxon>
        <taxon>Chordata</taxon>
        <taxon>Cephalochordata</taxon>
        <taxon>Leptocardii</taxon>
        <taxon>Amphioxiformes</taxon>
        <taxon>Branchiostomatidae</taxon>
        <taxon>Branchiostoma</taxon>
    </lineage>
</organism>
<name>C3Z5V1_BRAFL</name>
<evidence type="ECO:0000256" key="1">
    <source>
        <dbReference type="SAM" id="MobiDB-lite"/>
    </source>
</evidence>
<reference evidence="2" key="1">
    <citation type="journal article" date="2008" name="Nature">
        <title>The amphioxus genome and the evolution of the chordate karyotype.</title>
        <authorList>
            <consortium name="US DOE Joint Genome Institute (JGI-PGF)"/>
            <person name="Putnam N.H."/>
            <person name="Butts T."/>
            <person name="Ferrier D.E.K."/>
            <person name="Furlong R.F."/>
            <person name="Hellsten U."/>
            <person name="Kawashima T."/>
            <person name="Robinson-Rechavi M."/>
            <person name="Shoguchi E."/>
            <person name="Terry A."/>
            <person name="Yu J.-K."/>
            <person name="Benito-Gutierrez E.L."/>
            <person name="Dubchak I."/>
            <person name="Garcia-Fernandez J."/>
            <person name="Gibson-Brown J.J."/>
            <person name="Grigoriev I.V."/>
            <person name="Horton A.C."/>
            <person name="de Jong P.J."/>
            <person name="Jurka J."/>
            <person name="Kapitonov V.V."/>
            <person name="Kohara Y."/>
            <person name="Kuroki Y."/>
            <person name="Lindquist E."/>
            <person name="Lucas S."/>
            <person name="Osoegawa K."/>
            <person name="Pennacchio L.A."/>
            <person name="Salamov A.A."/>
            <person name="Satou Y."/>
            <person name="Sauka-Spengler T."/>
            <person name="Schmutz J."/>
            <person name="Shin-I T."/>
            <person name="Toyoda A."/>
            <person name="Bronner-Fraser M."/>
            <person name="Fujiyama A."/>
            <person name="Holland L.Z."/>
            <person name="Holland P.W.H."/>
            <person name="Satoh N."/>
            <person name="Rokhsar D.S."/>
        </authorList>
    </citation>
    <scope>NUCLEOTIDE SEQUENCE [LARGE SCALE GENOMIC DNA]</scope>
    <source>
        <strain evidence="2">S238N-H82</strain>
        <tissue evidence="2">Testes</tissue>
    </source>
</reference>
<feature type="compositionally biased region" description="Basic and acidic residues" evidence="1">
    <location>
        <begin position="135"/>
        <end position="190"/>
    </location>
</feature>
<dbReference type="AlphaFoldDB" id="C3Z5V1"/>